<dbReference type="PRINTS" id="PR01438">
    <property type="entry name" value="UNVRSLSTRESS"/>
</dbReference>
<evidence type="ECO:0000256" key="1">
    <source>
        <dbReference type="ARBA" id="ARBA00008791"/>
    </source>
</evidence>
<organism evidence="3 4">
    <name type="scientific">Legionella massiliensis</name>
    <dbReference type="NCBI Taxonomy" id="1034943"/>
    <lineage>
        <taxon>Bacteria</taxon>
        <taxon>Pseudomonadati</taxon>
        <taxon>Pseudomonadota</taxon>
        <taxon>Gammaproteobacteria</taxon>
        <taxon>Legionellales</taxon>
        <taxon>Legionellaceae</taxon>
        <taxon>Legionella</taxon>
    </lineage>
</organism>
<dbReference type="STRING" id="1034943.BN59_01902"/>
<protein>
    <submittedName>
        <fullName evidence="3">Putative universal stress protein</fullName>
    </submittedName>
</protein>
<dbReference type="InterPro" id="IPR006015">
    <property type="entry name" value="Universal_stress_UspA"/>
</dbReference>
<dbReference type="PANTHER" id="PTHR46268">
    <property type="entry name" value="STRESS RESPONSE PROTEIN NHAX"/>
    <property type="match status" value="1"/>
</dbReference>
<dbReference type="InterPro" id="IPR006016">
    <property type="entry name" value="UspA"/>
</dbReference>
<dbReference type="Proteomes" id="UP000044071">
    <property type="component" value="Unassembled WGS sequence"/>
</dbReference>
<dbReference type="CDD" id="cd00293">
    <property type="entry name" value="USP-like"/>
    <property type="match status" value="1"/>
</dbReference>
<feature type="domain" description="UspA" evidence="2">
    <location>
        <begin position="3"/>
        <end position="150"/>
    </location>
</feature>
<dbReference type="InterPro" id="IPR014729">
    <property type="entry name" value="Rossmann-like_a/b/a_fold"/>
</dbReference>
<keyword evidence="4" id="KW-1185">Reference proteome</keyword>
<accession>A0A078L0R9</accession>
<dbReference type="Gene3D" id="3.40.50.620">
    <property type="entry name" value="HUPs"/>
    <property type="match status" value="1"/>
</dbReference>
<dbReference type="SUPFAM" id="SSF52402">
    <property type="entry name" value="Adenine nucleotide alpha hydrolases-like"/>
    <property type="match status" value="1"/>
</dbReference>
<evidence type="ECO:0000313" key="3">
    <source>
        <dbReference type="EMBL" id="CDZ77618.1"/>
    </source>
</evidence>
<proteinExistence type="inferred from homology"/>
<dbReference type="RefSeq" id="WP_245614278.1">
    <property type="nucleotide sequence ID" value="NZ_CCVW01000002.1"/>
</dbReference>
<dbReference type="eggNOG" id="COG0589">
    <property type="taxonomic scope" value="Bacteria"/>
</dbReference>
<sequence length="154" mass="16980">MIYKNIMVAIDGSSITEAVLHETIKLIKGNDKEINLRILSVIDETAINYSGGVFDYQGYFDACKEAGHNLLARAKEIITPHSTAKIETYLLELKPFGGRLSELIIKEAQAWPADLLILGTHGRRGFSRLIIGSVAENVLRLATMSVLLVRGKNV</sequence>
<dbReference type="Pfam" id="PF00582">
    <property type="entry name" value="Usp"/>
    <property type="match status" value="1"/>
</dbReference>
<evidence type="ECO:0000313" key="4">
    <source>
        <dbReference type="Proteomes" id="UP000044071"/>
    </source>
</evidence>
<gene>
    <name evidence="3" type="ORF">BN59_01902</name>
</gene>
<dbReference type="PANTHER" id="PTHR46268:SF15">
    <property type="entry name" value="UNIVERSAL STRESS PROTEIN HP_0031"/>
    <property type="match status" value="1"/>
</dbReference>
<name>A0A078L0R9_9GAMM</name>
<dbReference type="EMBL" id="CCSB01000002">
    <property type="protein sequence ID" value="CDZ77618.1"/>
    <property type="molecule type" value="Genomic_DNA"/>
</dbReference>
<reference evidence="3 4" key="1">
    <citation type="submission" date="2014-06" db="EMBL/GenBank/DDBJ databases">
        <authorList>
            <person name="Urmite Genomes Urmite Genomes"/>
        </authorList>
    </citation>
    <scope>NUCLEOTIDE SEQUENCE [LARGE SCALE GENOMIC DNA]</scope>
</reference>
<comment type="similarity">
    <text evidence="1">Belongs to the universal stress protein A family.</text>
</comment>
<dbReference type="AlphaFoldDB" id="A0A078L0R9"/>
<evidence type="ECO:0000259" key="2">
    <source>
        <dbReference type="Pfam" id="PF00582"/>
    </source>
</evidence>